<dbReference type="PROSITE" id="PS00799">
    <property type="entry name" value="GRANULINS"/>
    <property type="match status" value="25"/>
</dbReference>
<dbReference type="eggNOG" id="KOG4296">
    <property type="taxonomic scope" value="Eukaryota"/>
</dbReference>
<gene>
    <name evidence="7" type="ORF">BRAFLDRAFT_102424</name>
</gene>
<dbReference type="PANTHER" id="PTHR12274">
    <property type="entry name" value="GRANULIN"/>
    <property type="match status" value="1"/>
</dbReference>
<evidence type="ECO:0000256" key="5">
    <source>
        <dbReference type="SAM" id="SignalP"/>
    </source>
</evidence>
<feature type="domain" description="Granulins" evidence="6">
    <location>
        <begin position="1756"/>
        <end position="1769"/>
    </location>
</feature>
<evidence type="ECO:0000313" key="7">
    <source>
        <dbReference type="EMBL" id="EEN56657.1"/>
    </source>
</evidence>
<evidence type="ECO:0000256" key="4">
    <source>
        <dbReference type="ARBA" id="ARBA00023157"/>
    </source>
</evidence>
<feature type="domain" description="Granulins" evidence="6">
    <location>
        <begin position="1679"/>
        <end position="1692"/>
    </location>
</feature>
<comment type="subcellular location">
    <subcellularLocation>
        <location evidence="1">Secreted</location>
    </subcellularLocation>
</comment>
<feature type="domain" description="Granulins" evidence="6">
    <location>
        <begin position="1410"/>
        <end position="1423"/>
    </location>
</feature>
<dbReference type="Gene3D" id="2.10.25.160">
    <property type="entry name" value="Granulin"/>
    <property type="match status" value="29"/>
</dbReference>
<dbReference type="EMBL" id="GG666549">
    <property type="protein sequence ID" value="EEN56657.1"/>
    <property type="molecule type" value="Genomic_DNA"/>
</dbReference>
<dbReference type="SMART" id="SM00289">
    <property type="entry name" value="WR1"/>
    <property type="match status" value="6"/>
</dbReference>
<dbReference type="GO" id="GO:0005576">
    <property type="term" value="C:extracellular region"/>
    <property type="evidence" value="ECO:0007669"/>
    <property type="project" value="UniProtKB-SubCell"/>
</dbReference>
<feature type="domain" description="Granulins" evidence="6">
    <location>
        <begin position="1523"/>
        <end position="1536"/>
    </location>
</feature>
<keyword evidence="4" id="KW-1015">Disulfide bond</keyword>
<feature type="domain" description="Granulins" evidence="6">
    <location>
        <begin position="899"/>
        <end position="912"/>
    </location>
</feature>
<dbReference type="SMART" id="SM00277">
    <property type="entry name" value="GRAN"/>
    <property type="match status" value="28"/>
</dbReference>
<feature type="domain" description="Granulins" evidence="6">
    <location>
        <begin position="1255"/>
        <end position="1268"/>
    </location>
</feature>
<feature type="domain" description="Granulins" evidence="6">
    <location>
        <begin position="1833"/>
        <end position="1846"/>
    </location>
</feature>
<feature type="domain" description="Granulins" evidence="6">
    <location>
        <begin position="105"/>
        <end position="118"/>
    </location>
</feature>
<evidence type="ECO:0000256" key="2">
    <source>
        <dbReference type="ARBA" id="ARBA00010093"/>
    </source>
</evidence>
<evidence type="ECO:0000259" key="6">
    <source>
        <dbReference type="PROSITE" id="PS00799"/>
    </source>
</evidence>
<dbReference type="InterPro" id="IPR039036">
    <property type="entry name" value="Granulin_fam"/>
</dbReference>
<feature type="domain" description="Granulins" evidence="6">
    <location>
        <begin position="2406"/>
        <end position="2419"/>
    </location>
</feature>
<feature type="domain" description="Granulins" evidence="6">
    <location>
        <begin position="2329"/>
        <end position="2342"/>
    </location>
</feature>
<dbReference type="InterPro" id="IPR006150">
    <property type="entry name" value="Cys_repeat_1"/>
</dbReference>
<feature type="chain" id="PRO_5002933994" description="Granulins domain-containing protein" evidence="5">
    <location>
        <begin position="17"/>
        <end position="2447"/>
    </location>
</feature>
<evidence type="ECO:0000256" key="1">
    <source>
        <dbReference type="ARBA" id="ARBA00004613"/>
    </source>
</evidence>
<keyword evidence="5" id="KW-0732">Signal</keyword>
<feature type="domain" description="Granulins" evidence="6">
    <location>
        <begin position="510"/>
        <end position="523"/>
    </location>
</feature>
<dbReference type="PANTHER" id="PTHR12274:SF3">
    <property type="entry name" value="PROGRANULIN"/>
    <property type="match status" value="1"/>
</dbReference>
<feature type="domain" description="Granulins" evidence="6">
    <location>
        <begin position="2169"/>
        <end position="2182"/>
    </location>
</feature>
<dbReference type="FunFam" id="2.10.25.160:FF:000001">
    <property type="entry name" value="Granulin precursor"/>
    <property type="match status" value="6"/>
</dbReference>
<feature type="domain" description="Granulins" evidence="6">
    <location>
        <begin position="422"/>
        <end position="435"/>
    </location>
</feature>
<name>C3YSF6_BRAFL</name>
<organism>
    <name type="scientific">Branchiostoma floridae</name>
    <name type="common">Florida lancelet</name>
    <name type="synonym">Amphioxus</name>
    <dbReference type="NCBI Taxonomy" id="7739"/>
    <lineage>
        <taxon>Eukaryota</taxon>
        <taxon>Metazoa</taxon>
        <taxon>Chordata</taxon>
        <taxon>Cephalochordata</taxon>
        <taxon>Leptocardii</taxon>
        <taxon>Amphioxiformes</taxon>
        <taxon>Branchiostomatidae</taxon>
        <taxon>Branchiostoma</taxon>
    </lineage>
</organism>
<dbReference type="InterPro" id="IPR000118">
    <property type="entry name" value="Granulin"/>
</dbReference>
<accession>C3YSF6</accession>
<dbReference type="InterPro" id="IPR037277">
    <property type="entry name" value="Granulin_sf"/>
</dbReference>
<evidence type="ECO:0000256" key="3">
    <source>
        <dbReference type="ARBA" id="ARBA00022525"/>
    </source>
</evidence>
<feature type="domain" description="Granulins" evidence="6">
    <location>
        <begin position="743"/>
        <end position="756"/>
    </location>
</feature>
<proteinExistence type="inferred from homology"/>
<feature type="domain" description="Granulins" evidence="6">
    <location>
        <begin position="1067"/>
        <end position="1080"/>
    </location>
</feature>
<feature type="domain" description="Granulins" evidence="6">
    <location>
        <begin position="820"/>
        <end position="833"/>
    </location>
</feature>
<feature type="domain" description="Granulins" evidence="6">
    <location>
        <begin position="265"/>
        <end position="278"/>
    </location>
</feature>
<dbReference type="Pfam" id="PF00396">
    <property type="entry name" value="Granulin"/>
    <property type="match status" value="27"/>
</dbReference>
<feature type="domain" description="Granulins" evidence="6">
    <location>
        <begin position="1601"/>
        <end position="1614"/>
    </location>
</feature>
<protein>
    <recommendedName>
        <fullName evidence="6">Granulins domain-containing protein</fullName>
    </recommendedName>
</protein>
<feature type="domain" description="Granulins" evidence="6">
    <location>
        <begin position="2014"/>
        <end position="2027"/>
    </location>
</feature>
<feature type="domain" description="Granulins" evidence="6">
    <location>
        <begin position="1910"/>
        <end position="1923"/>
    </location>
</feature>
<dbReference type="SUPFAM" id="SSF57277">
    <property type="entry name" value="Granulin repeat"/>
    <property type="match status" value="24"/>
</dbReference>
<feature type="domain" description="Granulins" evidence="6">
    <location>
        <begin position="184"/>
        <end position="197"/>
    </location>
</feature>
<reference evidence="7" key="1">
    <citation type="journal article" date="2008" name="Nature">
        <title>The amphioxus genome and the evolution of the chordate karyotype.</title>
        <authorList>
            <consortium name="US DOE Joint Genome Institute (JGI-PGF)"/>
            <person name="Putnam N.H."/>
            <person name="Butts T."/>
            <person name="Ferrier D.E.K."/>
            <person name="Furlong R.F."/>
            <person name="Hellsten U."/>
            <person name="Kawashima T."/>
            <person name="Robinson-Rechavi M."/>
            <person name="Shoguchi E."/>
            <person name="Terry A."/>
            <person name="Yu J.-K."/>
            <person name="Benito-Gutierrez E.L."/>
            <person name="Dubchak I."/>
            <person name="Garcia-Fernandez J."/>
            <person name="Gibson-Brown J.J."/>
            <person name="Grigoriev I.V."/>
            <person name="Horton A.C."/>
            <person name="de Jong P.J."/>
            <person name="Jurka J."/>
            <person name="Kapitonov V.V."/>
            <person name="Kohara Y."/>
            <person name="Kuroki Y."/>
            <person name="Lindquist E."/>
            <person name="Lucas S."/>
            <person name="Osoegawa K."/>
            <person name="Pennacchio L.A."/>
            <person name="Salamov A.A."/>
            <person name="Satou Y."/>
            <person name="Sauka-Spengler T."/>
            <person name="Schmutz J."/>
            <person name="Shin-I T."/>
            <person name="Toyoda A."/>
            <person name="Bronner-Fraser M."/>
            <person name="Fujiyama A."/>
            <person name="Holland L.Z."/>
            <person name="Holland P.W.H."/>
            <person name="Satoh N."/>
            <person name="Rokhsar D.S."/>
        </authorList>
    </citation>
    <scope>NUCLEOTIDE SEQUENCE [LARGE SCALE GENOMIC DNA]</scope>
    <source>
        <strain evidence="7">S238N-H82</strain>
        <tissue evidence="7">Testes</tissue>
    </source>
</reference>
<feature type="domain" description="Granulins" evidence="6">
    <location>
        <begin position="1222"/>
        <end position="1235"/>
    </location>
</feature>
<dbReference type="InParanoid" id="C3YSF6"/>
<comment type="similarity">
    <text evidence="2">Belongs to the granulin family.</text>
</comment>
<dbReference type="STRING" id="7739.C3YSF6"/>
<feature type="domain" description="Granulins" evidence="6">
    <location>
        <begin position="590"/>
        <end position="603"/>
    </location>
</feature>
<feature type="domain" description="Granulins" evidence="6">
    <location>
        <begin position="1333"/>
        <end position="1346"/>
    </location>
</feature>
<keyword evidence="3" id="KW-0964">Secreted</keyword>
<sequence>MRLLIVLLCSLALCSAVPFPKGAHQCPDVCQPEETCCKSNSTLTHGCCPISQGDLTLNWSPKMEVKFRATITCPGGTHDCPENTTCCLTAKGDYGCCPLAKAACCKDHTHCCPSGFKCDESAGKCRQGNRTLPFLEKFAARPRFVANQEQVCPGGKSTCPTTSTCCMLKNGKYGCCPMEKAVCCEDKVHCCPSGFTCAATKCKKGEYSIPLFSKTEAKIRQMHPAKDAKVVTCPDGLSACKDNTTCCKDDTGEYGCCPIPQAECCNDQIHCCPAGFTCQTEKGKCSKGGVVVPLLTKTRADVLSEEVESVHCDDGSACPNHHTCCKTQTGKYGCCPLPKDPGTKPPPGAVVCPDHVSMCPDNNTCCLLQDGSYGCCPEPHWHSLAKPPPGAVVCPDHVAMCTCCLLQDGNYGCCPEPHAVCCSDRKHCCPQGYTCDTSQGKCLQGYRTIPWIENTVAPPNKVVTPYKVEPPVNPIDCDEEGKVKCPDKNTCCKKTTGEWGCCPLEKALCCEDKVHCCPHGTVCNKTSGECHYPDGTSQAWVQKTPPLLDVRDDVKDVPCPDGKSACEEDYTCCKNSTGYGCCPFSRAVCCNDTVHCCPQHYTCNSGAPGTCIHNFLPTVPMAKKTASKMVQLDNKEIETDNEILNNVRCDTFHECPANNTCLLSAVATMFTAVLKIQHARYLPENAREKTSAFPGLKRKQLLMLKKFSNIKCDATHECPSKHTCCKLASGQWGCCPLPSAVCCDDHVHCCPEDTTCSVSTGKCEKGELSLPWFEKTSAITVEDAQNVMCDATHECKARETCCKLKSGQWGCCPLPKAVCCDDKVHCCPEGTTCSVSTGKCHKGDASITWFETLPAKSKAVQNDPNIMCDATHECPAKHTCCKLASGQWGCCPLPSAVCCDDHVHCCPEDTTCEVSSGKCKRKDISFPWFEKESSHNMLKKSQTSNVTPPMNARPETLAVSWPLDSGAAVLFQRLSAVMTKFTAVLKELPVVCQLANVTKIQHVRYLLENVKRKDISFPWLEKKAAINVEESPNIKCDSTHECKATDTCCKLKSGQWGCCPLPKAVCCDDKVHCCPEGTTCSVSTGKCHKGDVSITWFEKVPSIATVEEVSNVKCDATHECPSKHTCCKLASGQWGCCPLPSAVCCDDHVHCCPEEQHARCRPENVQKEEISFPWLEKKAAINVEESPNIKCDSTHECKATDTCCKLKSGQWGCCPLPKAVCCDDKVHCCPEGTTCSVSTGKCNKGDISMPCAVCCDDHVHCCPEDTTCEVSSGKCKRKDSTIPWFEKVPAITTVQEVSNVKCDATHECPSKHTCCKLASGQWGCCPLPSAVCCNDHVHCCPEGTTCSVSTGKCEKGEISLPWFEKASAITVVDAPNVMCDATHECKAKETCCKLASGQWGCCPLPKAVCCNDHVHCCPEDTTCSVSSGKCTKEMLPFPGLRKSPAKNVKNDQTSNVMQPMNALPNTRAVSWPLDSGAAVPYPVLSAVTTMFTAVLKIQHAKCHPENAREKNLPFPGLRNAVCCNDHVHCCPEDTTCEVSSGKCKRKESTIPWFEKVPVITKVKEVSSVKCDATHECPSKHTCCKLASGQWGCCPLPSAVCCDDHVHCCPEDTTCEVSSGKCKRKDISIPWFEKVPAITTEEEVSNVKCDATHECPSKHKCCKLASGQWGCCPLPSAVCCNDHVHCCPEGTTCSVSTGKCEKGDISLAWFEKTSAITVEDAPNVMCDATHECKAKETCCKLKSGQWGCCPLPKAVCCDDKVHCCPEGTTCSVSTGKCHKGDDSITWFEKLPAKTVQNDQNIMCDATHECPSKHTCCKLASGQWGCCPLPSAVCCDDHVHCCPEDTTCEVSSGKCKRREISFPWLEKTSAITVEDAPNVMCDATHECKARETCCKLASGQWGCCPLPKAVCCNDHVHCCPEGTTCSVSTGKCHKVLSAVTTMSTAVPKDTTCEVSSGKCKRKDITISWFEKVSAMTTEEVSNVKCDATHECPSKHTCCKLASGQWGCCPLPSAVCCNDHVHCCPEDTTCEVSSGKCKRKDSSIPWFEKIPAITTAQQVSNVKCDATHECPTKHTCCKLASGQWGCCPLPSAVCCNDHVHCCPEDTTCSVSTGKCEKGELSLPWFEKTSAITVEEAPNVMCDATHECKARETCCKLKSGQWGCCPLPKAVCCDDKVHCCPEGTTCSVSTGKCHKGDISIPWFEKKAALTVDVEKTPCPGGKQECATNYTCCQRGATPYTWGCCDFPNAVCCPDRKTCCPKGYHCDPSRATCFKSESDDIVVAKQLAIPDTEQAEVGNVICPGGEYQCPEKTTCCVSPSGTFGCCPVPEAVCCVDGVHCCPKDHTCDPSSQTCKSASGQLPWQDKLLAKQVQVKDIKCGSSTSTCGDTETCCKMATGQWGCCPMPKAVCCEDHLHCCPRGYKCDMPTSTCIRGNDILPMAKKRPADIFNKS</sequence>
<feature type="domain" description="Granulins" evidence="6">
    <location>
        <begin position="2092"/>
        <end position="2105"/>
    </location>
</feature>
<feature type="signal peptide" evidence="5">
    <location>
        <begin position="1"/>
        <end position="16"/>
    </location>
</feature>